<dbReference type="PANTHER" id="PTHR21043:SF0">
    <property type="entry name" value="MITOCHONDRIAL ASSEMBLY OF RIBOSOMAL LARGE SUBUNIT PROTEIN 1"/>
    <property type="match status" value="1"/>
</dbReference>
<dbReference type="NCBIfam" id="TIGR00090">
    <property type="entry name" value="rsfS_iojap_ybeB"/>
    <property type="match status" value="1"/>
</dbReference>
<evidence type="ECO:0008006" key="4">
    <source>
        <dbReference type="Google" id="ProtNLM"/>
    </source>
</evidence>
<reference evidence="2 3" key="1">
    <citation type="submission" date="2024-08" db="EMBL/GenBank/DDBJ databases">
        <authorList>
            <person name="Will J Nash"/>
            <person name="Angela Man"/>
            <person name="Seanna McTaggart"/>
            <person name="Kendall Baker"/>
            <person name="Tom Barker"/>
            <person name="Leah Catchpole"/>
            <person name="Alex Durrant"/>
            <person name="Karim Gharbi"/>
            <person name="Naomi Irish"/>
            <person name="Gemy Kaithakottil"/>
            <person name="Debby Ku"/>
            <person name="Aaliyah Providence"/>
            <person name="Felix Shaw"/>
            <person name="David Swarbreck"/>
            <person name="Chris Watkins"/>
            <person name="Ann M. McCartney"/>
            <person name="Giulio Formenti"/>
            <person name="Alice Mouton"/>
            <person name="Noel Vella"/>
            <person name="Bjorn M von Reumont"/>
            <person name="Adriana Vella"/>
            <person name="Wilfried Haerty"/>
        </authorList>
    </citation>
    <scope>NUCLEOTIDE SEQUENCE [LARGE SCALE GENOMIC DNA]</scope>
</reference>
<organism evidence="2 3">
    <name type="scientific">Xylocopa violacea</name>
    <name type="common">Violet carpenter bee</name>
    <name type="synonym">Apis violacea</name>
    <dbReference type="NCBI Taxonomy" id="135666"/>
    <lineage>
        <taxon>Eukaryota</taxon>
        <taxon>Metazoa</taxon>
        <taxon>Ecdysozoa</taxon>
        <taxon>Arthropoda</taxon>
        <taxon>Hexapoda</taxon>
        <taxon>Insecta</taxon>
        <taxon>Pterygota</taxon>
        <taxon>Neoptera</taxon>
        <taxon>Endopterygota</taxon>
        <taxon>Hymenoptera</taxon>
        <taxon>Apocrita</taxon>
        <taxon>Aculeata</taxon>
        <taxon>Apoidea</taxon>
        <taxon>Anthophila</taxon>
        <taxon>Apidae</taxon>
        <taxon>Xylocopa</taxon>
        <taxon>Xylocopa</taxon>
    </lineage>
</organism>
<name>A0ABP1N454_XYLVO</name>
<evidence type="ECO:0000313" key="3">
    <source>
        <dbReference type="Proteomes" id="UP001642520"/>
    </source>
</evidence>
<dbReference type="SUPFAM" id="SSF81301">
    <property type="entry name" value="Nucleotidyltransferase"/>
    <property type="match status" value="1"/>
</dbReference>
<dbReference type="Gene3D" id="3.30.460.10">
    <property type="entry name" value="Beta Polymerase, domain 2"/>
    <property type="match status" value="1"/>
</dbReference>
<sequence length="265" mass="30473">MWTSMRSRLLPCLLKTRKLFYECLKPRTNNIITYSQLRQVKLFSSNNKKDTDDDKNVENESDNLSGSIYTTHKVFEDKDAEIIFDISEKRAISLEDLQSEEDVHDPYEGINLNRGVTGVFDIEDLVLLLQRDNAKNICVVSVSSHLSYTDYIVIVTGTSNKHMQALATFVRKVYKLKKSKKDVVPKIEGANSKDWVALDLGNIILHIFSHSARLAYDLETLWSVGTVYDDKSRSITEDIMDQYKTFLSELEPMENDDENSKIDEK</sequence>
<comment type="similarity">
    <text evidence="1">Belongs to the Iojap/RsfS family.</text>
</comment>
<dbReference type="PANTHER" id="PTHR21043">
    <property type="entry name" value="IOJAP SUPERFAMILY ORTHOLOG"/>
    <property type="match status" value="1"/>
</dbReference>
<evidence type="ECO:0000313" key="2">
    <source>
        <dbReference type="EMBL" id="CAL7935756.1"/>
    </source>
</evidence>
<keyword evidence="3" id="KW-1185">Reference proteome</keyword>
<dbReference type="HAMAP" id="MF_01477">
    <property type="entry name" value="Iojap_RsfS"/>
    <property type="match status" value="1"/>
</dbReference>
<dbReference type="Pfam" id="PF02410">
    <property type="entry name" value="RsfS"/>
    <property type="match status" value="1"/>
</dbReference>
<protein>
    <recommendedName>
        <fullName evidence="4">Mitochondrial assembly of ribosomal large subunit protein 1</fullName>
    </recommendedName>
</protein>
<dbReference type="InterPro" id="IPR004394">
    <property type="entry name" value="Iojap/RsfS/C7orf30"/>
</dbReference>
<dbReference type="Proteomes" id="UP001642520">
    <property type="component" value="Unassembled WGS sequence"/>
</dbReference>
<dbReference type="EMBL" id="CAXAJV020001286">
    <property type="protein sequence ID" value="CAL7935756.1"/>
    <property type="molecule type" value="Genomic_DNA"/>
</dbReference>
<gene>
    <name evidence="2" type="ORF">XYLVIOL_LOCUS1792</name>
</gene>
<proteinExistence type="inferred from homology"/>
<evidence type="ECO:0000256" key="1">
    <source>
        <dbReference type="ARBA" id="ARBA00010574"/>
    </source>
</evidence>
<accession>A0ABP1N454</accession>
<dbReference type="InterPro" id="IPR043519">
    <property type="entry name" value="NT_sf"/>
</dbReference>
<comment type="caution">
    <text evidence="2">The sequence shown here is derived from an EMBL/GenBank/DDBJ whole genome shotgun (WGS) entry which is preliminary data.</text>
</comment>